<sequence>MSTPSSILRVPMPIPRTTNAPLFNGKFVTDFLSLLTQHGANAGITDLDDLVPYIVQYSSDEVKDLIHYLPEFDPDETTKTYKAAKDALMLLYGQADEPPNFTESMLCDFCQDQSAKSPYKNKKEIETYHQEFMKIAGPFESCFSPFPNNYYFVTGIPSVLKEWFMTQVPEKSQTDSLLFEPWKEENTPRERKSQPSRSKQREDVIMRDAKRPEKSIPAYHFTSDIQDLADPKALLQKIFDLDISVPLFQLIGSSPALQKLLGEATRLRRDYNTKSAEYSPFDSDEFAGGDSDAVESAHTEVIAQRRVYVENTDRLPEFLLRYSNAIARIPEKQYFAMTTGTLTISIGAVEFTAMIDTGSELNLAGRSVPTRASLPIDFEGMKWSLKGIHGSPEQLQGCSTDIPMGIGRHDFRHHLFISHQELGNHDIILGQPFLQWFASRIDHDRGGSVNLYLWKDGDRKTRSTVVISITDPSDPRNTTAITTRDDCSHHHAWVEEVTDEEDFRS</sequence>
<evidence type="ECO:0000256" key="1">
    <source>
        <dbReference type="SAM" id="MobiDB-lite"/>
    </source>
</evidence>
<dbReference type="Gene3D" id="2.40.70.10">
    <property type="entry name" value="Acid Proteases"/>
    <property type="match status" value="1"/>
</dbReference>
<accession>A0AAD7HKN5</accession>
<dbReference type="AlphaFoldDB" id="A0AAD7HKN5"/>
<proteinExistence type="predicted"/>
<evidence type="ECO:0000313" key="4">
    <source>
        <dbReference type="Proteomes" id="UP001215280"/>
    </source>
</evidence>
<evidence type="ECO:0000313" key="3">
    <source>
        <dbReference type="EMBL" id="KAJ7722484.1"/>
    </source>
</evidence>
<evidence type="ECO:0000259" key="2">
    <source>
        <dbReference type="Pfam" id="PF13352"/>
    </source>
</evidence>
<organism evidence="3 4">
    <name type="scientific">Mycena maculata</name>
    <dbReference type="NCBI Taxonomy" id="230809"/>
    <lineage>
        <taxon>Eukaryota</taxon>
        <taxon>Fungi</taxon>
        <taxon>Dikarya</taxon>
        <taxon>Basidiomycota</taxon>
        <taxon>Agaricomycotina</taxon>
        <taxon>Agaricomycetes</taxon>
        <taxon>Agaricomycetidae</taxon>
        <taxon>Agaricales</taxon>
        <taxon>Marasmiineae</taxon>
        <taxon>Mycenaceae</taxon>
        <taxon>Mycena</taxon>
    </lineage>
</organism>
<feature type="domain" description="DUF4100" evidence="2">
    <location>
        <begin position="183"/>
        <end position="274"/>
    </location>
</feature>
<feature type="compositionally biased region" description="Basic and acidic residues" evidence="1">
    <location>
        <begin position="181"/>
        <end position="209"/>
    </location>
</feature>
<comment type="caution">
    <text evidence="3">The sequence shown here is derived from an EMBL/GenBank/DDBJ whole genome shotgun (WGS) entry which is preliminary data.</text>
</comment>
<keyword evidence="4" id="KW-1185">Reference proteome</keyword>
<dbReference type="InterPro" id="IPR025165">
    <property type="entry name" value="DUF4100"/>
</dbReference>
<dbReference type="InterPro" id="IPR021109">
    <property type="entry name" value="Peptidase_aspartic_dom_sf"/>
</dbReference>
<dbReference type="SUPFAM" id="SSF50630">
    <property type="entry name" value="Acid proteases"/>
    <property type="match status" value="1"/>
</dbReference>
<dbReference type="EMBL" id="JARJLG010000257">
    <property type="protein sequence ID" value="KAJ7722484.1"/>
    <property type="molecule type" value="Genomic_DNA"/>
</dbReference>
<dbReference type="Proteomes" id="UP001215280">
    <property type="component" value="Unassembled WGS sequence"/>
</dbReference>
<dbReference type="CDD" id="cd00303">
    <property type="entry name" value="retropepsin_like"/>
    <property type="match status" value="1"/>
</dbReference>
<gene>
    <name evidence="3" type="ORF">DFH07DRAFT_971908</name>
</gene>
<reference evidence="3" key="1">
    <citation type="submission" date="2023-03" db="EMBL/GenBank/DDBJ databases">
        <title>Massive genome expansion in bonnet fungi (Mycena s.s.) driven by repeated elements and novel gene families across ecological guilds.</title>
        <authorList>
            <consortium name="Lawrence Berkeley National Laboratory"/>
            <person name="Harder C.B."/>
            <person name="Miyauchi S."/>
            <person name="Viragh M."/>
            <person name="Kuo A."/>
            <person name="Thoen E."/>
            <person name="Andreopoulos B."/>
            <person name="Lu D."/>
            <person name="Skrede I."/>
            <person name="Drula E."/>
            <person name="Henrissat B."/>
            <person name="Morin E."/>
            <person name="Kohler A."/>
            <person name="Barry K."/>
            <person name="LaButti K."/>
            <person name="Morin E."/>
            <person name="Salamov A."/>
            <person name="Lipzen A."/>
            <person name="Mereny Z."/>
            <person name="Hegedus B."/>
            <person name="Baldrian P."/>
            <person name="Stursova M."/>
            <person name="Weitz H."/>
            <person name="Taylor A."/>
            <person name="Grigoriev I.V."/>
            <person name="Nagy L.G."/>
            <person name="Martin F."/>
            <person name="Kauserud H."/>
        </authorList>
    </citation>
    <scope>NUCLEOTIDE SEQUENCE</scope>
    <source>
        <strain evidence="3">CBHHK188m</strain>
    </source>
</reference>
<feature type="region of interest" description="Disordered" evidence="1">
    <location>
        <begin position="175"/>
        <end position="209"/>
    </location>
</feature>
<dbReference type="Pfam" id="PF13352">
    <property type="entry name" value="DUF4100"/>
    <property type="match status" value="1"/>
</dbReference>
<protein>
    <recommendedName>
        <fullName evidence="2">DUF4100 domain-containing protein</fullName>
    </recommendedName>
</protein>
<name>A0AAD7HKN5_9AGAR</name>